<proteinExistence type="predicted"/>
<sequence>MGGSRGLWYYPRCKRATQVVVRGCKHFRVWGCVGFFNEAWPDLGVRNTIEEEGSRTTPSSAEADSSGTTHIANPPLRRWRVDVRATVYDVTVDWADQGFENMMEKEGRRTTLSSAARVACTPPLHSGSDGCGQIEEDEGKRRDSIKDKYNLHSPELN</sequence>
<feature type="region of interest" description="Disordered" evidence="1">
    <location>
        <begin position="50"/>
        <end position="73"/>
    </location>
</feature>
<accession>A0A9Q1QGB2</accession>
<gene>
    <name evidence="2" type="ORF">Cgig2_021554</name>
</gene>
<dbReference type="EMBL" id="JAKOGI010000219">
    <property type="protein sequence ID" value="KAJ8439440.1"/>
    <property type="molecule type" value="Genomic_DNA"/>
</dbReference>
<name>A0A9Q1QGB2_9CARY</name>
<comment type="caution">
    <text evidence="2">The sequence shown here is derived from an EMBL/GenBank/DDBJ whole genome shotgun (WGS) entry which is preliminary data.</text>
</comment>
<reference evidence="2" key="1">
    <citation type="submission" date="2022-04" db="EMBL/GenBank/DDBJ databases">
        <title>Carnegiea gigantea Genome sequencing and assembly v2.</title>
        <authorList>
            <person name="Copetti D."/>
            <person name="Sanderson M.J."/>
            <person name="Burquez A."/>
            <person name="Wojciechowski M.F."/>
        </authorList>
    </citation>
    <scope>NUCLEOTIDE SEQUENCE</scope>
    <source>
        <strain evidence="2">SGP5-SGP5p</strain>
        <tissue evidence="2">Aerial part</tissue>
    </source>
</reference>
<dbReference type="Proteomes" id="UP001153076">
    <property type="component" value="Unassembled WGS sequence"/>
</dbReference>
<dbReference type="AlphaFoldDB" id="A0A9Q1QGB2"/>
<evidence type="ECO:0000313" key="2">
    <source>
        <dbReference type="EMBL" id="KAJ8439440.1"/>
    </source>
</evidence>
<organism evidence="2 3">
    <name type="scientific">Carnegiea gigantea</name>
    <dbReference type="NCBI Taxonomy" id="171969"/>
    <lineage>
        <taxon>Eukaryota</taxon>
        <taxon>Viridiplantae</taxon>
        <taxon>Streptophyta</taxon>
        <taxon>Embryophyta</taxon>
        <taxon>Tracheophyta</taxon>
        <taxon>Spermatophyta</taxon>
        <taxon>Magnoliopsida</taxon>
        <taxon>eudicotyledons</taxon>
        <taxon>Gunneridae</taxon>
        <taxon>Pentapetalae</taxon>
        <taxon>Caryophyllales</taxon>
        <taxon>Cactineae</taxon>
        <taxon>Cactaceae</taxon>
        <taxon>Cactoideae</taxon>
        <taxon>Echinocereeae</taxon>
        <taxon>Carnegiea</taxon>
    </lineage>
</organism>
<protein>
    <submittedName>
        <fullName evidence="2">Uncharacterized protein</fullName>
    </submittedName>
</protein>
<evidence type="ECO:0000313" key="3">
    <source>
        <dbReference type="Proteomes" id="UP001153076"/>
    </source>
</evidence>
<evidence type="ECO:0000256" key="1">
    <source>
        <dbReference type="SAM" id="MobiDB-lite"/>
    </source>
</evidence>
<keyword evidence="3" id="KW-1185">Reference proteome</keyword>
<feature type="compositionally biased region" description="Basic and acidic residues" evidence="1">
    <location>
        <begin position="138"/>
        <end position="150"/>
    </location>
</feature>
<feature type="compositionally biased region" description="Polar residues" evidence="1">
    <location>
        <begin position="55"/>
        <end position="71"/>
    </location>
</feature>
<feature type="region of interest" description="Disordered" evidence="1">
    <location>
        <begin position="120"/>
        <end position="157"/>
    </location>
</feature>